<comment type="caution">
    <text evidence="1">The sequence shown here is derived from an EMBL/GenBank/DDBJ whole genome shotgun (WGS) entry which is preliminary data.</text>
</comment>
<keyword evidence="2" id="KW-1185">Reference proteome</keyword>
<name>A0A8J7IVG1_9CYAN</name>
<dbReference type="EMBL" id="JADEWZ010000022">
    <property type="protein sequence ID" value="MBE9117238.1"/>
    <property type="molecule type" value="Genomic_DNA"/>
</dbReference>
<protein>
    <submittedName>
        <fullName evidence="1">Uncharacterized protein</fullName>
    </submittedName>
</protein>
<evidence type="ECO:0000313" key="2">
    <source>
        <dbReference type="Proteomes" id="UP000654482"/>
    </source>
</evidence>
<proteinExistence type="predicted"/>
<organism evidence="1 2">
    <name type="scientific">Lusitaniella coriacea LEGE 07157</name>
    <dbReference type="NCBI Taxonomy" id="945747"/>
    <lineage>
        <taxon>Bacteria</taxon>
        <taxon>Bacillati</taxon>
        <taxon>Cyanobacteriota</taxon>
        <taxon>Cyanophyceae</taxon>
        <taxon>Spirulinales</taxon>
        <taxon>Lusitaniellaceae</taxon>
        <taxon>Lusitaniella</taxon>
    </lineage>
</organism>
<accession>A0A8J7IVG1</accession>
<reference evidence="1" key="1">
    <citation type="submission" date="2020-10" db="EMBL/GenBank/DDBJ databases">
        <authorList>
            <person name="Castelo-Branco R."/>
            <person name="Eusebio N."/>
            <person name="Adriana R."/>
            <person name="Vieira A."/>
            <person name="Brugerolle De Fraissinette N."/>
            <person name="Rezende De Castro R."/>
            <person name="Schneider M.P."/>
            <person name="Vasconcelos V."/>
            <person name="Leao P.N."/>
        </authorList>
    </citation>
    <scope>NUCLEOTIDE SEQUENCE</scope>
    <source>
        <strain evidence="1">LEGE 07157</strain>
    </source>
</reference>
<evidence type="ECO:0000313" key="1">
    <source>
        <dbReference type="EMBL" id="MBE9117238.1"/>
    </source>
</evidence>
<gene>
    <name evidence="1" type="ORF">IQ249_15160</name>
</gene>
<sequence>MNGQETLYSQLQQLLGDDLVALHPVLIGRANGQPEVCCRLVWILGNHSLCLNLEQKDEQGRVLHDLMLWVVLEERRAEVSSDRVGNSTRNAHFRNGTPNPDVQAVLGEEISQWFESLIRQGFVFTDKMIEL</sequence>
<dbReference type="AlphaFoldDB" id="A0A8J7IVG1"/>
<dbReference type="Proteomes" id="UP000654482">
    <property type="component" value="Unassembled WGS sequence"/>
</dbReference>
<dbReference type="RefSeq" id="WP_194030326.1">
    <property type="nucleotide sequence ID" value="NZ_JADEWZ010000022.1"/>
</dbReference>